<name>A0A074RHR1_9AGAM</name>
<comment type="caution">
    <text evidence="4">The sequence shown here is derived from an EMBL/GenBank/DDBJ whole genome shotgun (WGS) entry which is preliminary data.</text>
</comment>
<evidence type="ECO:0000256" key="1">
    <source>
        <dbReference type="ARBA" id="ARBA00002670"/>
    </source>
</evidence>
<keyword evidence="5" id="KW-1185">Reference proteome</keyword>
<feature type="transmembrane region" description="Helical" evidence="2">
    <location>
        <begin position="12"/>
        <end position="36"/>
    </location>
</feature>
<dbReference type="Proteomes" id="UP000027456">
    <property type="component" value="Unassembled WGS sequence"/>
</dbReference>
<dbReference type="STRING" id="1423351.A0A074RHR1"/>
<keyword evidence="4" id="KW-0540">Nuclease</keyword>
<dbReference type="HOGENOM" id="CLU_1038815_0_0_1"/>
<proteinExistence type="predicted"/>
<geneLocation type="mitochondrion" evidence="4"/>
<keyword evidence="2" id="KW-1133">Transmembrane helix</keyword>
<keyword evidence="2" id="KW-0812">Transmembrane</keyword>
<dbReference type="InterPro" id="IPR004860">
    <property type="entry name" value="LAGLIDADG_dom"/>
</dbReference>
<dbReference type="Pfam" id="PF03161">
    <property type="entry name" value="LAGLIDADG_2"/>
    <property type="match status" value="1"/>
</dbReference>
<dbReference type="InterPro" id="IPR027434">
    <property type="entry name" value="Homing_endonucl"/>
</dbReference>
<evidence type="ECO:0000313" key="4">
    <source>
        <dbReference type="EMBL" id="KEP44945.1"/>
    </source>
</evidence>
<evidence type="ECO:0000313" key="5">
    <source>
        <dbReference type="Proteomes" id="UP000027456"/>
    </source>
</evidence>
<sequence length="268" mass="30510">MKKIFTNITIFYFLFLLLTLMVSIALLIFLFDYFFVSPTCGCCAVDGTAIGQLVLSSLLPLKARRLSKLEREQFVVPSDLREILVGLFLGDLHAEKRSINTRLKFGQGVIHKEYLLHLYEMFKIFSSATPNIINRLPHRVTGKIYSEICFNTYSLPCFNEFHNLFYPNRSKVVPLNIGELLTPLSLAYWLADDGSFEQINRGVKIATNCFTMDEVKLLISVLSGKFNLNCTIQHDNGFVLRISAKSLPHLQVLLKDTIPPMMLHKIGL</sequence>
<dbReference type="OrthoDB" id="2888667at2759"/>
<evidence type="ECO:0000256" key="2">
    <source>
        <dbReference type="SAM" id="Phobius"/>
    </source>
</evidence>
<keyword evidence="2" id="KW-0472">Membrane</keyword>
<dbReference type="Gene3D" id="3.10.28.10">
    <property type="entry name" value="Homing endonucleases"/>
    <property type="match status" value="2"/>
</dbReference>
<feature type="domain" description="Homing endonuclease LAGLIDADG" evidence="3">
    <location>
        <begin position="81"/>
        <end position="249"/>
    </location>
</feature>
<organism evidence="4 5">
    <name type="scientific">Rhizoctonia solani 123E</name>
    <dbReference type="NCBI Taxonomy" id="1423351"/>
    <lineage>
        <taxon>Eukaryota</taxon>
        <taxon>Fungi</taxon>
        <taxon>Dikarya</taxon>
        <taxon>Basidiomycota</taxon>
        <taxon>Agaricomycotina</taxon>
        <taxon>Agaricomycetes</taxon>
        <taxon>Cantharellales</taxon>
        <taxon>Ceratobasidiaceae</taxon>
        <taxon>Rhizoctonia</taxon>
    </lineage>
</organism>
<dbReference type="AlphaFoldDB" id="A0A074RHR1"/>
<evidence type="ECO:0000259" key="3">
    <source>
        <dbReference type="Pfam" id="PF03161"/>
    </source>
</evidence>
<keyword evidence="4" id="KW-0255">Endonuclease</keyword>
<dbReference type="GO" id="GO:0004519">
    <property type="term" value="F:endonuclease activity"/>
    <property type="evidence" value="ECO:0007669"/>
    <property type="project" value="UniProtKB-KW"/>
</dbReference>
<accession>A0A074RHR1</accession>
<comment type="function">
    <text evidence="1">Mitochondrial DNA endonuclease involved in intron homing.</text>
</comment>
<dbReference type="EMBL" id="AZST01002500">
    <property type="protein sequence ID" value="KEP44945.1"/>
    <property type="molecule type" value="Genomic_DNA"/>
</dbReference>
<protein>
    <submittedName>
        <fullName evidence="4">Laglidadg endonuclease family protein</fullName>
    </submittedName>
</protein>
<gene>
    <name evidence="4" type="ORF">V565_343190</name>
</gene>
<reference evidence="4 5" key="1">
    <citation type="submission" date="2013-12" db="EMBL/GenBank/DDBJ databases">
        <authorList>
            <person name="Cubeta M."/>
            <person name="Pakala S."/>
            <person name="Fedorova N."/>
            <person name="Thomas E."/>
            <person name="Dean R."/>
            <person name="Jabaji S."/>
            <person name="Neate S."/>
            <person name="Toda T."/>
            <person name="Tavantzis S."/>
            <person name="Vilgalys R."/>
            <person name="Bharathan N."/>
            <person name="Pakala S."/>
            <person name="Losada L.S."/>
            <person name="Zafar N."/>
            <person name="Nierman W."/>
        </authorList>
    </citation>
    <scope>NUCLEOTIDE SEQUENCE [LARGE SCALE GENOMIC DNA]</scope>
    <source>
        <strain evidence="4 5">123E</strain>
    </source>
</reference>
<dbReference type="SUPFAM" id="SSF55608">
    <property type="entry name" value="Homing endonucleases"/>
    <property type="match status" value="1"/>
</dbReference>
<keyword evidence="4" id="KW-0378">Hydrolase</keyword>
<keyword evidence="4" id="KW-0496">Mitochondrion</keyword>